<organism evidence="3 4">
    <name type="scientific">Novipirellula herctigrandis</name>
    <dbReference type="NCBI Taxonomy" id="2527986"/>
    <lineage>
        <taxon>Bacteria</taxon>
        <taxon>Pseudomonadati</taxon>
        <taxon>Planctomycetota</taxon>
        <taxon>Planctomycetia</taxon>
        <taxon>Pirellulales</taxon>
        <taxon>Pirellulaceae</taxon>
        <taxon>Novipirellula</taxon>
    </lineage>
</organism>
<feature type="coiled-coil region" evidence="1">
    <location>
        <begin position="81"/>
        <end position="112"/>
    </location>
</feature>
<dbReference type="EMBL" id="SJPJ01000001">
    <property type="protein sequence ID" value="TWT80997.1"/>
    <property type="molecule type" value="Genomic_DNA"/>
</dbReference>
<name>A0A5C5Z229_9BACT</name>
<sequence>MGKLDTTDIRSLFSKWKVEHRDLNDQVDRFRDWADAVAQSGVPKFGEAARQLSRLRERLLYHFAREKEMGHQLAEAYPEGSNEVAQSCKKAEQDHNQLMKELEGLIDRLSQLDPPFDSWEAAISEVGLFAQRLDEHEAYECEHIEWLGPLM</sequence>
<proteinExistence type="predicted"/>
<comment type="caution">
    <text evidence="3">The sequence shown here is derived from an EMBL/GenBank/DDBJ whole genome shotgun (WGS) entry which is preliminary data.</text>
</comment>
<keyword evidence="4" id="KW-1185">Reference proteome</keyword>
<reference evidence="3 4" key="1">
    <citation type="submission" date="2019-02" db="EMBL/GenBank/DDBJ databases">
        <title>Deep-cultivation of Planctomycetes and their phenomic and genomic characterization uncovers novel biology.</title>
        <authorList>
            <person name="Wiegand S."/>
            <person name="Jogler M."/>
            <person name="Boedeker C."/>
            <person name="Pinto D."/>
            <person name="Vollmers J."/>
            <person name="Rivas-Marin E."/>
            <person name="Kohn T."/>
            <person name="Peeters S.H."/>
            <person name="Heuer A."/>
            <person name="Rast P."/>
            <person name="Oberbeckmann S."/>
            <person name="Bunk B."/>
            <person name="Jeske O."/>
            <person name="Meyerdierks A."/>
            <person name="Storesund J.E."/>
            <person name="Kallscheuer N."/>
            <person name="Luecker S."/>
            <person name="Lage O.M."/>
            <person name="Pohl T."/>
            <person name="Merkel B.J."/>
            <person name="Hornburger P."/>
            <person name="Mueller R.-W."/>
            <person name="Bruemmer F."/>
            <person name="Labrenz M."/>
            <person name="Spormann A.M."/>
            <person name="Op Den Camp H."/>
            <person name="Overmann J."/>
            <person name="Amann R."/>
            <person name="Jetten M.S.M."/>
            <person name="Mascher T."/>
            <person name="Medema M.H."/>
            <person name="Devos D.P."/>
            <person name="Kaster A.-K."/>
            <person name="Ovreas L."/>
            <person name="Rohde M."/>
            <person name="Galperin M.Y."/>
            <person name="Jogler C."/>
        </authorList>
    </citation>
    <scope>NUCLEOTIDE SEQUENCE [LARGE SCALE GENOMIC DNA]</scope>
    <source>
        <strain evidence="3 4">CA13</strain>
    </source>
</reference>
<gene>
    <name evidence="3" type="ORF">CA13_24440</name>
</gene>
<dbReference type="Gene3D" id="1.20.120.520">
    <property type="entry name" value="nmb1532 protein domain like"/>
    <property type="match status" value="1"/>
</dbReference>
<dbReference type="AlphaFoldDB" id="A0A5C5Z229"/>
<evidence type="ECO:0000259" key="2">
    <source>
        <dbReference type="Pfam" id="PF01814"/>
    </source>
</evidence>
<dbReference type="Proteomes" id="UP000315010">
    <property type="component" value="Unassembled WGS sequence"/>
</dbReference>
<protein>
    <recommendedName>
        <fullName evidence="2">Hemerythrin-like domain-containing protein</fullName>
    </recommendedName>
</protein>
<dbReference type="InterPro" id="IPR012312">
    <property type="entry name" value="Hemerythrin-like"/>
</dbReference>
<evidence type="ECO:0000256" key="1">
    <source>
        <dbReference type="SAM" id="Coils"/>
    </source>
</evidence>
<feature type="domain" description="Hemerythrin-like" evidence="2">
    <location>
        <begin position="14"/>
        <end position="140"/>
    </location>
</feature>
<evidence type="ECO:0000313" key="3">
    <source>
        <dbReference type="EMBL" id="TWT80997.1"/>
    </source>
</evidence>
<evidence type="ECO:0000313" key="4">
    <source>
        <dbReference type="Proteomes" id="UP000315010"/>
    </source>
</evidence>
<accession>A0A5C5Z229</accession>
<dbReference type="Pfam" id="PF01814">
    <property type="entry name" value="Hemerythrin"/>
    <property type="match status" value="1"/>
</dbReference>
<keyword evidence="1" id="KW-0175">Coiled coil</keyword>